<dbReference type="InterPro" id="IPR042984">
    <property type="entry name" value="BBS12"/>
</dbReference>
<proteinExistence type="predicted"/>
<dbReference type="OrthoDB" id="10037098at2759"/>
<dbReference type="STRING" id="623744.A0A553QVF6"/>
<dbReference type="GO" id="GO:0005524">
    <property type="term" value="F:ATP binding"/>
    <property type="evidence" value="ECO:0007669"/>
    <property type="project" value="InterPro"/>
</dbReference>
<accession>A0A553QVF6</accession>
<evidence type="ECO:0000313" key="1">
    <source>
        <dbReference type="EMBL" id="TRY93961.1"/>
    </source>
</evidence>
<dbReference type="Pfam" id="PF00118">
    <property type="entry name" value="Cpn60_TCP1"/>
    <property type="match status" value="1"/>
</dbReference>
<name>A0A553QVF6_9TELE</name>
<dbReference type="GO" id="GO:0045494">
    <property type="term" value="P:photoreceptor cell maintenance"/>
    <property type="evidence" value="ECO:0007669"/>
    <property type="project" value="TreeGrafter"/>
</dbReference>
<dbReference type="GO" id="GO:0051131">
    <property type="term" value="P:chaperone-mediated protein complex assembly"/>
    <property type="evidence" value="ECO:0007669"/>
    <property type="project" value="InterPro"/>
</dbReference>
<gene>
    <name evidence="1" type="ORF">DNTS_021116</name>
</gene>
<dbReference type="AlphaFoldDB" id="A0A553QVF6"/>
<comment type="caution">
    <text evidence="1">The sequence shown here is derived from an EMBL/GenBank/DDBJ whole genome shotgun (WGS) entry which is preliminary data.</text>
</comment>
<dbReference type="EMBL" id="SRMA01025486">
    <property type="protein sequence ID" value="TRY93961.1"/>
    <property type="molecule type" value="Genomic_DNA"/>
</dbReference>
<dbReference type="Proteomes" id="UP000316079">
    <property type="component" value="Unassembled WGS sequence"/>
</dbReference>
<dbReference type="InterPro" id="IPR027409">
    <property type="entry name" value="GroEL-like_apical_dom_sf"/>
</dbReference>
<dbReference type="Gene3D" id="1.10.560.10">
    <property type="entry name" value="GroEL-like equatorial domain"/>
    <property type="match status" value="2"/>
</dbReference>
<reference evidence="1 2" key="1">
    <citation type="journal article" date="2019" name="Sci. Data">
        <title>Hybrid genome assembly and annotation of Danionella translucida.</title>
        <authorList>
            <person name="Kadobianskyi M."/>
            <person name="Schulze L."/>
            <person name="Schuelke M."/>
            <person name="Judkewitz B."/>
        </authorList>
    </citation>
    <scope>NUCLEOTIDE SEQUENCE [LARGE SCALE GENOMIC DNA]</scope>
    <source>
        <strain evidence="1 2">Bolton</strain>
    </source>
</reference>
<dbReference type="InterPro" id="IPR002423">
    <property type="entry name" value="Cpn60/GroEL/TCP-1"/>
</dbReference>
<organism evidence="1 2">
    <name type="scientific">Danionella cerebrum</name>
    <dbReference type="NCBI Taxonomy" id="2873325"/>
    <lineage>
        <taxon>Eukaryota</taxon>
        <taxon>Metazoa</taxon>
        <taxon>Chordata</taxon>
        <taxon>Craniata</taxon>
        <taxon>Vertebrata</taxon>
        <taxon>Euteleostomi</taxon>
        <taxon>Actinopterygii</taxon>
        <taxon>Neopterygii</taxon>
        <taxon>Teleostei</taxon>
        <taxon>Ostariophysi</taxon>
        <taxon>Cypriniformes</taxon>
        <taxon>Danionidae</taxon>
        <taxon>Danioninae</taxon>
        <taxon>Danionella</taxon>
    </lineage>
</organism>
<dbReference type="PANTHER" id="PTHR46883:SF1">
    <property type="entry name" value="BARDET-BIEDL SYNDROME 12 PROTEIN"/>
    <property type="match status" value="1"/>
</dbReference>
<evidence type="ECO:0008006" key="3">
    <source>
        <dbReference type="Google" id="ProtNLM"/>
    </source>
</evidence>
<keyword evidence="2" id="KW-1185">Reference proteome</keyword>
<dbReference type="SUPFAM" id="SSF48592">
    <property type="entry name" value="GroEL equatorial domain-like"/>
    <property type="match status" value="1"/>
</dbReference>
<dbReference type="PANTHER" id="PTHR46883">
    <property type="entry name" value="BARDET-BIEDL SYNDROME 12 PROTEIN"/>
    <property type="match status" value="1"/>
</dbReference>
<evidence type="ECO:0000313" key="2">
    <source>
        <dbReference type="Proteomes" id="UP000316079"/>
    </source>
</evidence>
<sequence>MDSGKRCSFPQKNYVSTGVSDRRHTGLQQLQVLSASAQGFLGPRKQLKFIQEKSDGSSVLVGSCHRLLECLDLDGSVTQLLNETVQAQHKIFHSGTSTLMFMAGAWSQVALEAVNLGITVSQIKTAMTRALEECVEACKHSAVNISDISPPKSDAKGKEGVKLPQDLKCKLKHSRHFTSHNAQETTINKISRIAQAITHGSEASMNLVLKAYELQSMPCFDVQKLVTCTIPSMSEGQACALNGYVTSLSMEQTQLAQRLKDKVLNIALIKGDLTKKYRHLGFNTPSNSTKITDCLSSSSEEERWIENTLKTLHKLNIDIVLVNGMIDTKLMEQCTDILLLQGVKSNIFSEFSINAIPISYVGQLDERCIGQARIKSVFSWKLICVTSESSTLVSVIITSPVPAKLQRMEDEVWKCAHRLNQAITEEKLLPGAGATESICVHRLMHTLRANHEEETVVMKLMVEAWWKYIWTLERNIGEEQTSDVGGAIVYDNMSVKFEAWRRALDLVLLLLQSDTEIITGVSEGENKYNQLMTL</sequence>
<protein>
    <recommendedName>
        <fullName evidence="3">Bardet-Biedl syndrome 12 protein</fullName>
    </recommendedName>
</protein>
<dbReference type="Gene3D" id="3.50.7.10">
    <property type="entry name" value="GroEL"/>
    <property type="match status" value="1"/>
</dbReference>
<dbReference type="InterPro" id="IPR027413">
    <property type="entry name" value="GROEL-like_equatorial_sf"/>
</dbReference>